<dbReference type="Proteomes" id="UP000814140">
    <property type="component" value="Unassembled WGS sequence"/>
</dbReference>
<comment type="caution">
    <text evidence="1">The sequence shown here is derived from an EMBL/GenBank/DDBJ whole genome shotgun (WGS) entry which is preliminary data.</text>
</comment>
<evidence type="ECO:0000313" key="1">
    <source>
        <dbReference type="EMBL" id="KAI0066891.1"/>
    </source>
</evidence>
<sequence>MSNPDNSLFRFAREASAVRVGNVPPGVSGREVVELFRTLVGPIRNVEITANGSAIELTFATPDAASKSLCMSGYNISGSPLTVTAVNSARLPNRPSSHARSTDTRRNLYVLGLPFDLTKSELISIFTRCGTVSHCVILATVDNASRRRGFVVMSTHEEAKAAMESLSRTDIRGSIVDVSWAVVQRSQGFLDGGDPVAPTNGRSLVDVSNGRPSDVLNGDSSGSSLVVSNLPTLLFSQPSDLEPLFFPFGDIKRLERLPASPADLYSGAFSVVVTYSSAASAQEAKDSLQGQNYANQSLVVEFLSPFNNAFYSAPAALGTNHSNSSSSSLNPRASPFVFGYSSPSSAPPTCAISEPAFDYFSIQKPIASGLASPVDFGPGANLVPYQYRSLPGSSVPSRSSSAASWLAQYALSTLLRN</sequence>
<organism evidence="1 2">
    <name type="scientific">Artomyces pyxidatus</name>
    <dbReference type="NCBI Taxonomy" id="48021"/>
    <lineage>
        <taxon>Eukaryota</taxon>
        <taxon>Fungi</taxon>
        <taxon>Dikarya</taxon>
        <taxon>Basidiomycota</taxon>
        <taxon>Agaricomycotina</taxon>
        <taxon>Agaricomycetes</taxon>
        <taxon>Russulales</taxon>
        <taxon>Auriscalpiaceae</taxon>
        <taxon>Artomyces</taxon>
    </lineage>
</organism>
<proteinExistence type="predicted"/>
<name>A0ACB8TEQ5_9AGAM</name>
<accession>A0ACB8TEQ5</accession>
<gene>
    <name evidence="1" type="ORF">BV25DRAFT_1966368</name>
</gene>
<reference evidence="1" key="1">
    <citation type="submission" date="2021-03" db="EMBL/GenBank/DDBJ databases">
        <authorList>
            <consortium name="DOE Joint Genome Institute"/>
            <person name="Ahrendt S."/>
            <person name="Looney B.P."/>
            <person name="Miyauchi S."/>
            <person name="Morin E."/>
            <person name="Drula E."/>
            <person name="Courty P.E."/>
            <person name="Chicoki N."/>
            <person name="Fauchery L."/>
            <person name="Kohler A."/>
            <person name="Kuo A."/>
            <person name="Labutti K."/>
            <person name="Pangilinan J."/>
            <person name="Lipzen A."/>
            <person name="Riley R."/>
            <person name="Andreopoulos W."/>
            <person name="He G."/>
            <person name="Johnson J."/>
            <person name="Barry K.W."/>
            <person name="Grigoriev I.V."/>
            <person name="Nagy L."/>
            <person name="Hibbett D."/>
            <person name="Henrissat B."/>
            <person name="Matheny P.B."/>
            <person name="Labbe J."/>
            <person name="Martin F."/>
        </authorList>
    </citation>
    <scope>NUCLEOTIDE SEQUENCE</scope>
    <source>
        <strain evidence="1">HHB10654</strain>
    </source>
</reference>
<dbReference type="EMBL" id="MU277191">
    <property type="protein sequence ID" value="KAI0066891.1"/>
    <property type="molecule type" value="Genomic_DNA"/>
</dbReference>
<evidence type="ECO:0000313" key="2">
    <source>
        <dbReference type="Proteomes" id="UP000814140"/>
    </source>
</evidence>
<keyword evidence="2" id="KW-1185">Reference proteome</keyword>
<protein>
    <submittedName>
        <fullName evidence="1">RNA-binding domain-containing protein</fullName>
    </submittedName>
</protein>
<reference evidence="1" key="2">
    <citation type="journal article" date="2022" name="New Phytol.">
        <title>Evolutionary transition to the ectomycorrhizal habit in the genomes of a hyperdiverse lineage of mushroom-forming fungi.</title>
        <authorList>
            <person name="Looney B."/>
            <person name="Miyauchi S."/>
            <person name="Morin E."/>
            <person name="Drula E."/>
            <person name="Courty P.E."/>
            <person name="Kohler A."/>
            <person name="Kuo A."/>
            <person name="LaButti K."/>
            <person name="Pangilinan J."/>
            <person name="Lipzen A."/>
            <person name="Riley R."/>
            <person name="Andreopoulos W."/>
            <person name="He G."/>
            <person name="Johnson J."/>
            <person name="Nolan M."/>
            <person name="Tritt A."/>
            <person name="Barry K.W."/>
            <person name="Grigoriev I.V."/>
            <person name="Nagy L.G."/>
            <person name="Hibbett D."/>
            <person name="Henrissat B."/>
            <person name="Matheny P.B."/>
            <person name="Labbe J."/>
            <person name="Martin F.M."/>
        </authorList>
    </citation>
    <scope>NUCLEOTIDE SEQUENCE</scope>
    <source>
        <strain evidence="1">HHB10654</strain>
    </source>
</reference>